<protein>
    <submittedName>
        <fullName evidence="1">mRNA-decapping enzyme-like protein</fullName>
    </submittedName>
</protein>
<dbReference type="AlphaFoldDB" id="A0A1D6HWT5"/>
<evidence type="ECO:0000313" key="1">
    <source>
        <dbReference type="EMBL" id="ONM52671.1"/>
    </source>
</evidence>
<gene>
    <name evidence="1" type="ORF">ZEAMMB73_Zm00001d019314</name>
</gene>
<dbReference type="EMBL" id="CM007650">
    <property type="protein sequence ID" value="ONM52671.1"/>
    <property type="molecule type" value="Genomic_DNA"/>
</dbReference>
<name>A0A1D6HWT5_MAIZE</name>
<proteinExistence type="predicted"/>
<organism evidence="1">
    <name type="scientific">Zea mays</name>
    <name type="common">Maize</name>
    <dbReference type="NCBI Taxonomy" id="4577"/>
    <lineage>
        <taxon>Eukaryota</taxon>
        <taxon>Viridiplantae</taxon>
        <taxon>Streptophyta</taxon>
        <taxon>Embryophyta</taxon>
        <taxon>Tracheophyta</taxon>
        <taxon>Spermatophyta</taxon>
        <taxon>Magnoliopsida</taxon>
        <taxon>Liliopsida</taxon>
        <taxon>Poales</taxon>
        <taxon>Poaceae</taxon>
        <taxon>PACMAD clade</taxon>
        <taxon>Panicoideae</taxon>
        <taxon>Andropogonodae</taxon>
        <taxon>Andropogoneae</taxon>
        <taxon>Tripsacinae</taxon>
        <taxon>Zea</taxon>
    </lineage>
</organism>
<accession>A0A1D6HWT5</accession>
<sequence length="82" mass="8392">MPACGRTSIMPAGATPTLLRVSSLDLSPPCGNPHLGLLGVSRRCSIGVGALRVGAVGVVRRRTTEGDNARRLGGVTSAWPRG</sequence>
<reference evidence="1" key="1">
    <citation type="submission" date="2015-12" db="EMBL/GenBank/DDBJ databases">
        <title>Update maize B73 reference genome by single molecule sequencing technologies.</title>
        <authorList>
            <consortium name="Maize Genome Sequencing Project"/>
            <person name="Ware D."/>
        </authorList>
    </citation>
    <scope>NUCLEOTIDE SEQUENCE [LARGE SCALE GENOMIC DNA]</scope>
    <source>
        <tissue evidence="1">Seedling</tissue>
    </source>
</reference>